<reference evidence="1 2" key="1">
    <citation type="submission" date="2023-06" db="EMBL/GenBank/DDBJ databases">
        <title>Alteromonas sp. ASW11-36 isolated from intertidal sand.</title>
        <authorList>
            <person name="Li Y."/>
        </authorList>
    </citation>
    <scope>NUCLEOTIDE SEQUENCE [LARGE SCALE GENOMIC DNA]</scope>
    <source>
        <strain evidence="1 2">ASW11-36</strain>
    </source>
</reference>
<protein>
    <recommendedName>
        <fullName evidence="3">STAS/SEC14 domain-containing protein</fullName>
    </recommendedName>
</protein>
<comment type="caution">
    <text evidence="1">The sequence shown here is derived from an EMBL/GenBank/DDBJ whole genome shotgun (WGS) entry which is preliminary data.</text>
</comment>
<name>A0ABT7STT0_9ALTE</name>
<gene>
    <name evidence="1" type="ORF">QTP81_03125</name>
</gene>
<dbReference type="Proteomes" id="UP001234343">
    <property type="component" value="Unassembled WGS sequence"/>
</dbReference>
<evidence type="ECO:0000313" key="2">
    <source>
        <dbReference type="Proteomes" id="UP001234343"/>
    </source>
</evidence>
<sequence>MSGSALIIEGTGPANIEAVQIYQERAQRFRDMLKEAPWASLVLLRGEPLLPPEAKRMLIEIIRYASTQNLVATGVVLQDLPHVKTIRHFWTSIYDETTLPYQFFDNEEQARAWLYAQITAAQ</sequence>
<evidence type="ECO:0008006" key="3">
    <source>
        <dbReference type="Google" id="ProtNLM"/>
    </source>
</evidence>
<dbReference type="EMBL" id="JAUCBP010000002">
    <property type="protein sequence ID" value="MDM7859598.1"/>
    <property type="molecule type" value="Genomic_DNA"/>
</dbReference>
<accession>A0ABT7STT0</accession>
<proteinExistence type="predicted"/>
<evidence type="ECO:0000313" key="1">
    <source>
        <dbReference type="EMBL" id="MDM7859598.1"/>
    </source>
</evidence>
<organism evidence="1 2">
    <name type="scientific">Alteromonas arenosi</name>
    <dbReference type="NCBI Taxonomy" id="3055817"/>
    <lineage>
        <taxon>Bacteria</taxon>
        <taxon>Pseudomonadati</taxon>
        <taxon>Pseudomonadota</taxon>
        <taxon>Gammaproteobacteria</taxon>
        <taxon>Alteromonadales</taxon>
        <taxon>Alteromonadaceae</taxon>
        <taxon>Alteromonas/Salinimonas group</taxon>
        <taxon>Alteromonas</taxon>
    </lineage>
</organism>
<keyword evidence="2" id="KW-1185">Reference proteome</keyword>
<dbReference type="RefSeq" id="WP_289363663.1">
    <property type="nucleotide sequence ID" value="NZ_JAUCBP010000002.1"/>
</dbReference>